<reference evidence="3" key="2">
    <citation type="journal article" date="2021" name="Genome Biol. Evol.">
        <title>Developing a high-quality reference genome for a parasitic bivalve with doubly uniparental inheritance (Bivalvia: Unionida).</title>
        <authorList>
            <person name="Smith C.H."/>
        </authorList>
    </citation>
    <scope>NUCLEOTIDE SEQUENCE</scope>
    <source>
        <strain evidence="3">CHS0354</strain>
        <tissue evidence="3">Mantle</tissue>
    </source>
</reference>
<keyword evidence="1" id="KW-0479">Metal-binding</keyword>
<dbReference type="InterPro" id="IPR008257">
    <property type="entry name" value="Pept_M19"/>
</dbReference>
<dbReference type="PROSITE" id="PS51365">
    <property type="entry name" value="RENAL_DIPEPTIDASE_2"/>
    <property type="match status" value="1"/>
</dbReference>
<protein>
    <recommendedName>
        <fullName evidence="1">Dipeptidase</fullName>
        <ecNumber evidence="1">3.4.13.19</ecNumber>
    </recommendedName>
</protein>
<comment type="catalytic activity">
    <reaction evidence="1">
        <text>an L-aminoacyl-L-amino acid + H2O = 2 an L-alpha-amino acid</text>
        <dbReference type="Rhea" id="RHEA:48940"/>
        <dbReference type="ChEBI" id="CHEBI:15377"/>
        <dbReference type="ChEBI" id="CHEBI:59869"/>
        <dbReference type="ChEBI" id="CHEBI:77460"/>
        <dbReference type="EC" id="3.4.13.19"/>
    </reaction>
</comment>
<keyword evidence="1" id="KW-1015">Disulfide bond</keyword>
<dbReference type="SUPFAM" id="SSF51556">
    <property type="entry name" value="Metallo-dependent hydrolases"/>
    <property type="match status" value="1"/>
</dbReference>
<organism evidence="3 4">
    <name type="scientific">Potamilus streckersoni</name>
    <dbReference type="NCBI Taxonomy" id="2493646"/>
    <lineage>
        <taxon>Eukaryota</taxon>
        <taxon>Metazoa</taxon>
        <taxon>Spiralia</taxon>
        <taxon>Lophotrochozoa</taxon>
        <taxon>Mollusca</taxon>
        <taxon>Bivalvia</taxon>
        <taxon>Autobranchia</taxon>
        <taxon>Heteroconchia</taxon>
        <taxon>Palaeoheterodonta</taxon>
        <taxon>Unionida</taxon>
        <taxon>Unionoidea</taxon>
        <taxon>Unionidae</taxon>
        <taxon>Ambleminae</taxon>
        <taxon>Lampsilini</taxon>
        <taxon>Potamilus</taxon>
    </lineage>
</organism>
<dbReference type="EC" id="3.4.13.19" evidence="1"/>
<keyword evidence="1" id="KW-0378">Hydrolase</keyword>
<keyword evidence="1" id="KW-0325">Glycoprotein</keyword>
<comment type="similarity">
    <text evidence="1">Belongs to the metallo-dependent hydrolases superfamily. Peptidase M19 family.</text>
</comment>
<evidence type="ECO:0000313" key="4">
    <source>
        <dbReference type="Proteomes" id="UP001195483"/>
    </source>
</evidence>
<comment type="subunit">
    <text evidence="1">Homodimer; disulfide-linked.</text>
</comment>
<feature type="transmembrane region" description="Helical" evidence="2">
    <location>
        <begin position="28"/>
        <end position="51"/>
    </location>
</feature>
<dbReference type="CDD" id="cd01301">
    <property type="entry name" value="rDP_like"/>
    <property type="match status" value="1"/>
</dbReference>
<keyword evidence="1" id="KW-0862">Zinc</keyword>
<dbReference type="AlphaFoldDB" id="A0AAE0SNJ0"/>
<dbReference type="GO" id="GO:0098552">
    <property type="term" value="C:side of membrane"/>
    <property type="evidence" value="ECO:0007669"/>
    <property type="project" value="UniProtKB-KW"/>
</dbReference>
<dbReference type="InterPro" id="IPR032466">
    <property type="entry name" value="Metal_Hydrolase"/>
</dbReference>
<accession>A0AAE0SNJ0</accession>
<keyword evidence="4" id="KW-1185">Reference proteome</keyword>
<reference evidence="3" key="3">
    <citation type="submission" date="2023-05" db="EMBL/GenBank/DDBJ databases">
        <authorList>
            <person name="Smith C.H."/>
        </authorList>
    </citation>
    <scope>NUCLEOTIDE SEQUENCE</scope>
    <source>
        <strain evidence="3">CHS0354</strain>
        <tissue evidence="3">Mantle</tissue>
    </source>
</reference>
<dbReference type="Gene3D" id="3.20.20.140">
    <property type="entry name" value="Metal-dependent hydrolases"/>
    <property type="match status" value="1"/>
</dbReference>
<keyword evidence="1" id="KW-0336">GPI-anchor</keyword>
<reference evidence="3" key="1">
    <citation type="journal article" date="2021" name="Genome Biol. Evol.">
        <title>A High-Quality Reference Genome for a Parasitic Bivalve with Doubly Uniparental Inheritance (Bivalvia: Unionida).</title>
        <authorList>
            <person name="Smith C.H."/>
        </authorList>
    </citation>
    <scope>NUCLEOTIDE SEQUENCE</scope>
    <source>
        <strain evidence="3">CHS0354</strain>
    </source>
</reference>
<dbReference type="GO" id="GO:0070573">
    <property type="term" value="F:metallodipeptidase activity"/>
    <property type="evidence" value="ECO:0007669"/>
    <property type="project" value="InterPro"/>
</dbReference>
<dbReference type="GO" id="GO:0046872">
    <property type="term" value="F:metal ion binding"/>
    <property type="evidence" value="ECO:0007669"/>
    <property type="project" value="UniProtKB-UniRule"/>
</dbReference>
<comment type="caution">
    <text evidence="3">The sequence shown here is derived from an EMBL/GenBank/DDBJ whole genome shotgun (WGS) entry which is preliminary data.</text>
</comment>
<dbReference type="Pfam" id="PF01244">
    <property type="entry name" value="Peptidase_M19"/>
    <property type="match status" value="1"/>
</dbReference>
<keyword evidence="2" id="KW-1133">Transmembrane helix</keyword>
<dbReference type="EMBL" id="JAEAOA010000605">
    <property type="protein sequence ID" value="KAK3594956.1"/>
    <property type="molecule type" value="Genomic_DNA"/>
</dbReference>
<evidence type="ECO:0000313" key="3">
    <source>
        <dbReference type="EMBL" id="KAK3594956.1"/>
    </source>
</evidence>
<gene>
    <name evidence="3" type="ORF">CHS0354_009345</name>
</gene>
<keyword evidence="2" id="KW-0472">Membrane</keyword>
<dbReference type="GO" id="GO:0006508">
    <property type="term" value="P:proteolysis"/>
    <property type="evidence" value="ECO:0007669"/>
    <property type="project" value="UniProtKB-KW"/>
</dbReference>
<keyword evidence="1" id="KW-0645">Protease</keyword>
<keyword evidence="1" id="KW-0482">Metalloprotease</keyword>
<evidence type="ECO:0000256" key="1">
    <source>
        <dbReference type="RuleBase" id="RU341113"/>
    </source>
</evidence>
<dbReference type="PANTHER" id="PTHR10443:SF12">
    <property type="entry name" value="DIPEPTIDASE"/>
    <property type="match status" value="1"/>
</dbReference>
<proteinExistence type="inferred from homology"/>
<name>A0AAE0SNJ0_9BIVA</name>
<comment type="subcellular location">
    <subcellularLocation>
        <location evidence="1">Membrane</location>
        <topology evidence="1">Lipid-anchor</topology>
        <topology evidence="1">GPI-anchor</topology>
    </subcellularLocation>
</comment>
<keyword evidence="1" id="KW-0449">Lipoprotein</keyword>
<comment type="cofactor">
    <cofactor evidence="1">
        <name>Zn(2+)</name>
        <dbReference type="ChEBI" id="CHEBI:29105"/>
    </cofactor>
</comment>
<dbReference type="PANTHER" id="PTHR10443">
    <property type="entry name" value="MICROSOMAL DIPEPTIDASE"/>
    <property type="match status" value="1"/>
</dbReference>
<sequence>MEIESASVSRSELVSNTSKRIKGYGKTCFRVLLACLIFVILALLIALLVGLQRQHEWIGIHKANSMTQKKPLHTVPDCIILPDSQDRHLDMAKCVLDSYPLIDGHNDLSWQFLNNVNNKVYGSVDFTTDLRKVWTTTKTRFPSHTDIPRLRQGKVGAQFWAIFVPCSSQYKDSVRRSLEQTDFHHKMFKKYSKYLKYVTTAQGILNAFDEGKIASLLGLEGGHSIDSSLANLRMFYKLGCRYMTITHSCNTPWADNWKVDLNNSSKYNGLTEFGKIVIKEMNRLGMIIDLSHVAKETMIDAIQVSSAPVMFSHSSAYGYCNHYRNVQDDVLRMTKENGGLVMVNFGADFINCQPNKQPNATLSQVADHIEYIKNLIGVEYVGIGADYDGVAVQPVGLEDVSKYPYLFAELNRRGWSEEDLRKLAGENLIRVFRKVEQVRDELSYMPPYEVHLPSSEYVNGTCRTGF</sequence>
<keyword evidence="1" id="KW-0224">Dipeptidase</keyword>
<dbReference type="Proteomes" id="UP001195483">
    <property type="component" value="Unassembled WGS sequence"/>
</dbReference>
<keyword evidence="2" id="KW-0812">Transmembrane</keyword>
<dbReference type="FunFam" id="3.20.20.140:FF:000030">
    <property type="entry name" value="Dipeptidase"/>
    <property type="match status" value="1"/>
</dbReference>
<evidence type="ECO:0000256" key="2">
    <source>
        <dbReference type="SAM" id="Phobius"/>
    </source>
</evidence>